<keyword evidence="2" id="KW-1185">Reference proteome</keyword>
<protein>
    <submittedName>
        <fullName evidence="1">Uncharacterized protein</fullName>
    </submittedName>
</protein>
<organism evidence="1 2">
    <name type="scientific">Lineolata rhizophorae</name>
    <dbReference type="NCBI Taxonomy" id="578093"/>
    <lineage>
        <taxon>Eukaryota</taxon>
        <taxon>Fungi</taxon>
        <taxon>Dikarya</taxon>
        <taxon>Ascomycota</taxon>
        <taxon>Pezizomycotina</taxon>
        <taxon>Dothideomycetes</taxon>
        <taxon>Dothideomycetes incertae sedis</taxon>
        <taxon>Lineolatales</taxon>
        <taxon>Lineolataceae</taxon>
        <taxon>Lineolata</taxon>
    </lineage>
</organism>
<dbReference type="AlphaFoldDB" id="A0A6A6P2Z1"/>
<dbReference type="EMBL" id="MU001678">
    <property type="protein sequence ID" value="KAF2458249.1"/>
    <property type="molecule type" value="Genomic_DNA"/>
</dbReference>
<gene>
    <name evidence="1" type="ORF">BDY21DRAFT_341983</name>
</gene>
<reference evidence="1" key="1">
    <citation type="journal article" date="2020" name="Stud. Mycol.">
        <title>101 Dothideomycetes genomes: a test case for predicting lifestyles and emergence of pathogens.</title>
        <authorList>
            <person name="Haridas S."/>
            <person name="Albert R."/>
            <person name="Binder M."/>
            <person name="Bloem J."/>
            <person name="Labutti K."/>
            <person name="Salamov A."/>
            <person name="Andreopoulos B."/>
            <person name="Baker S."/>
            <person name="Barry K."/>
            <person name="Bills G."/>
            <person name="Bluhm B."/>
            <person name="Cannon C."/>
            <person name="Castanera R."/>
            <person name="Culley D."/>
            <person name="Daum C."/>
            <person name="Ezra D."/>
            <person name="Gonzalez J."/>
            <person name="Henrissat B."/>
            <person name="Kuo A."/>
            <person name="Liang C."/>
            <person name="Lipzen A."/>
            <person name="Lutzoni F."/>
            <person name="Magnuson J."/>
            <person name="Mondo S."/>
            <person name="Nolan M."/>
            <person name="Ohm R."/>
            <person name="Pangilinan J."/>
            <person name="Park H.-J."/>
            <person name="Ramirez L."/>
            <person name="Alfaro M."/>
            <person name="Sun H."/>
            <person name="Tritt A."/>
            <person name="Yoshinaga Y."/>
            <person name="Zwiers L.-H."/>
            <person name="Turgeon B."/>
            <person name="Goodwin S."/>
            <person name="Spatafora J."/>
            <person name="Crous P."/>
            <person name="Grigoriev I."/>
        </authorList>
    </citation>
    <scope>NUCLEOTIDE SEQUENCE</scope>
    <source>
        <strain evidence="1">ATCC 16933</strain>
    </source>
</reference>
<name>A0A6A6P2Z1_9PEZI</name>
<evidence type="ECO:0000313" key="2">
    <source>
        <dbReference type="Proteomes" id="UP000799766"/>
    </source>
</evidence>
<sequence length="79" mass="9123">MSTADRYSNADSDIYLGRFSSCAQIRATSIGSGYRNPSSERKSARLHYHTKYTLALYPVQSRMFCERDKVCRTLYDQNI</sequence>
<accession>A0A6A6P2Z1</accession>
<evidence type="ECO:0000313" key="1">
    <source>
        <dbReference type="EMBL" id="KAF2458249.1"/>
    </source>
</evidence>
<dbReference type="Proteomes" id="UP000799766">
    <property type="component" value="Unassembled WGS sequence"/>
</dbReference>
<proteinExistence type="predicted"/>